<evidence type="ECO:0000313" key="2">
    <source>
        <dbReference type="EMBL" id="KDP28569.1"/>
    </source>
</evidence>
<evidence type="ECO:0000256" key="1">
    <source>
        <dbReference type="SAM" id="MobiDB-lite"/>
    </source>
</evidence>
<feature type="compositionally biased region" description="Basic and acidic residues" evidence="1">
    <location>
        <begin position="263"/>
        <end position="275"/>
    </location>
</feature>
<dbReference type="Proteomes" id="UP000027138">
    <property type="component" value="Unassembled WGS sequence"/>
</dbReference>
<dbReference type="EMBL" id="KK914782">
    <property type="protein sequence ID" value="KDP28569.1"/>
    <property type="molecule type" value="Genomic_DNA"/>
</dbReference>
<evidence type="ECO:0000313" key="3">
    <source>
        <dbReference type="Proteomes" id="UP000027138"/>
    </source>
</evidence>
<reference evidence="2 3" key="1">
    <citation type="journal article" date="2014" name="PLoS ONE">
        <title>Global Analysis of Gene Expression Profiles in Physic Nut (Jatropha curcas L.) Seedlings Exposed to Salt Stress.</title>
        <authorList>
            <person name="Zhang L."/>
            <person name="Zhang C."/>
            <person name="Wu P."/>
            <person name="Chen Y."/>
            <person name="Li M."/>
            <person name="Jiang H."/>
            <person name="Wu G."/>
        </authorList>
    </citation>
    <scope>NUCLEOTIDE SEQUENCE [LARGE SCALE GENOMIC DNA]</scope>
    <source>
        <strain evidence="3">cv. GZQX0401</strain>
        <tissue evidence="2">Young leaves</tissue>
    </source>
</reference>
<protein>
    <submittedName>
        <fullName evidence="2">Uncharacterized protein</fullName>
    </submittedName>
</protein>
<dbReference type="PANTHER" id="PTHR34802:SF1">
    <property type="entry name" value="CHORISMATE SYNTHASE"/>
    <property type="match status" value="1"/>
</dbReference>
<proteinExistence type="predicted"/>
<accession>A0A067K9S0</accession>
<sequence>MSFENEDQHGLNEHAEARQESQKKLRISYTRDFLLSLRELDVCKTLPSGFEQSILSEFEDASQDRFRISGSFSSQSYRRNEYGSSPPTRGDTSNFSRGIHGRWDSPSSGRSDRDSDTQSDWDSDSGRRYNNQPRRPWQVPEHDGLLGSGSFARPSGYAATGTSAPKLRANENYPLNKSNEPYHPPRPYKAVPHLRRETNDSYNDETFGSSECTTEDRAEEERKRRASFELMRKEQHKSFQEKQKSNPGKGRNEFDISELLEDPNDKKLLNRRAESDEPVIQPASSNDSDKSSFLSPAPVSRPLVPPGFSSTIVEKNIGTKALTHSQPPEIGNELEGSLSHAKGSHLLTGTSNSQEEKQSLEQMDSIEQPISSPSTRVSVNNKDEKIPNLSSALDVSSEPAGVDNQYYKTSKLSEAFESSENNEVIELDAKDGIGSKVVGESSPTHSTSILDKLFGSALTLHSVGSSSFIEQQQDVKADDTWSPHTFESSKFAQWFLEEEKKPIADLSSGRINKPVADLPSGSTTKPVDDLTSGRPNDLLSLIVGGEKIVSHTFDGKATENIPSSFPTHGSGLGGGHVASNLLPATVENITKREAVSAVLTCEDLEQSILSEITDNGSIVQPPAPGWSNSGAKTERKKADIDDHASQHLLSLLQKGTGLPTDLGTLSSNKTQTVEVENLGTAPHNSRETDAENIHNAGKPLTLEALFGTAFMKELQSVGTPASGQRGLVGSMRADVSESPFTVMDDGLLASIADTSNISSLDTSILASNQRQQMKSERIEEQFLGFSPQKEVDSSQLRTELGSKLGGFDGSADIRLPEEDSLITVSDPLNLFNSLPARNSAKPELLSSPKTPIDFVEKLAALNPVFQDERPIIGNQEGSRFFHGPFDMREPDVQYHKIHAQISPPQLHHPQFNHSGPMFHQLDSHPANITSQMKLMAPENAIHHDSSNHQFPANLLRPPFHHPSSAMTGLDPSVHNPMLQQMHMPGNFPPPHLLRGFTRGAPLPPHPINRTTGFIQESSPMQGFPFGQRQPNFSSLGIPPQAPDVGGGTHPPEALQRLIEMELRSNPKPIHPFATASHSQGIYGHELDMGFGYR</sequence>
<feature type="region of interest" description="Disordered" evidence="1">
    <location>
        <begin position="343"/>
        <end position="383"/>
    </location>
</feature>
<feature type="compositionally biased region" description="Polar residues" evidence="1">
    <location>
        <begin position="200"/>
        <end position="212"/>
    </location>
</feature>
<dbReference type="OrthoDB" id="1923709at2759"/>
<dbReference type="STRING" id="180498.A0A067K9S0"/>
<organism evidence="2 3">
    <name type="scientific">Jatropha curcas</name>
    <name type="common">Barbados nut</name>
    <dbReference type="NCBI Taxonomy" id="180498"/>
    <lineage>
        <taxon>Eukaryota</taxon>
        <taxon>Viridiplantae</taxon>
        <taxon>Streptophyta</taxon>
        <taxon>Embryophyta</taxon>
        <taxon>Tracheophyta</taxon>
        <taxon>Spermatophyta</taxon>
        <taxon>Magnoliopsida</taxon>
        <taxon>eudicotyledons</taxon>
        <taxon>Gunneridae</taxon>
        <taxon>Pentapetalae</taxon>
        <taxon>rosids</taxon>
        <taxon>fabids</taxon>
        <taxon>Malpighiales</taxon>
        <taxon>Euphorbiaceae</taxon>
        <taxon>Crotonoideae</taxon>
        <taxon>Jatropheae</taxon>
        <taxon>Jatropha</taxon>
    </lineage>
</organism>
<dbReference type="AlphaFoldDB" id="A0A067K9S0"/>
<feature type="region of interest" description="Disordered" evidence="1">
    <location>
        <begin position="1"/>
        <end position="22"/>
    </location>
</feature>
<feature type="compositionally biased region" description="Polar residues" evidence="1">
    <location>
        <begin position="76"/>
        <end position="96"/>
    </location>
</feature>
<feature type="compositionally biased region" description="Basic and acidic residues" evidence="1">
    <location>
        <begin position="214"/>
        <end position="254"/>
    </location>
</feature>
<feature type="compositionally biased region" description="Polar residues" evidence="1">
    <location>
        <begin position="368"/>
        <end position="380"/>
    </location>
</feature>
<keyword evidence="3" id="KW-1185">Reference proteome</keyword>
<feature type="region of interest" description="Disordered" evidence="1">
    <location>
        <begin position="76"/>
        <end position="306"/>
    </location>
</feature>
<gene>
    <name evidence="2" type="ORF">JCGZ_14340</name>
</gene>
<dbReference type="PANTHER" id="PTHR34802">
    <property type="entry name" value="CHORISMATE SYNTHASE"/>
    <property type="match status" value="1"/>
</dbReference>
<name>A0A067K9S0_JATCU</name>